<dbReference type="SUPFAM" id="SSF46689">
    <property type="entry name" value="Homeodomain-like"/>
    <property type="match status" value="1"/>
</dbReference>
<dbReference type="Gene3D" id="1.10.357.10">
    <property type="entry name" value="Tetracycline Repressor, domain 2"/>
    <property type="match status" value="1"/>
</dbReference>
<dbReference type="PANTHER" id="PTHR30055:SF239">
    <property type="entry name" value="TRANSCRIPTIONAL REGULATORY PROTEIN"/>
    <property type="match status" value="1"/>
</dbReference>
<dbReference type="InterPro" id="IPR009057">
    <property type="entry name" value="Homeodomain-like_sf"/>
</dbReference>
<dbReference type="Pfam" id="PF00440">
    <property type="entry name" value="TetR_N"/>
    <property type="match status" value="1"/>
</dbReference>
<dbReference type="PANTHER" id="PTHR30055">
    <property type="entry name" value="HTH-TYPE TRANSCRIPTIONAL REGULATOR RUTR"/>
    <property type="match status" value="1"/>
</dbReference>
<accession>A0ABW3AIW4</accession>
<dbReference type="PRINTS" id="PR00455">
    <property type="entry name" value="HTHTETR"/>
</dbReference>
<dbReference type="RefSeq" id="WP_204978724.1">
    <property type="nucleotide sequence ID" value="NZ_JBHTII010000001.1"/>
</dbReference>
<organism evidence="4 5">
    <name type="scientific">Microbacterium insulae</name>
    <dbReference type="NCBI Taxonomy" id="483014"/>
    <lineage>
        <taxon>Bacteria</taxon>
        <taxon>Bacillati</taxon>
        <taxon>Actinomycetota</taxon>
        <taxon>Actinomycetes</taxon>
        <taxon>Micrococcales</taxon>
        <taxon>Microbacteriaceae</taxon>
        <taxon>Microbacterium</taxon>
    </lineage>
</organism>
<comment type="caution">
    <text evidence="4">The sequence shown here is derived from an EMBL/GenBank/DDBJ whole genome shotgun (WGS) entry which is preliminary data.</text>
</comment>
<evidence type="ECO:0000256" key="1">
    <source>
        <dbReference type="ARBA" id="ARBA00023125"/>
    </source>
</evidence>
<protein>
    <submittedName>
        <fullName evidence="4">TetR/AcrR family transcriptional regulator</fullName>
    </submittedName>
</protein>
<keyword evidence="1 2" id="KW-0238">DNA-binding</keyword>
<dbReference type="EMBL" id="JBHTII010000001">
    <property type="protein sequence ID" value="MFD0790907.1"/>
    <property type="molecule type" value="Genomic_DNA"/>
</dbReference>
<feature type="domain" description="HTH tetR-type" evidence="3">
    <location>
        <begin position="3"/>
        <end position="63"/>
    </location>
</feature>
<sequence length="189" mass="20616">MARLTREDWVAAAYERFSADGITAVAVEPVARALGATKGSFYWHFADRRALVDAVLDRWRELETERLIGDVERIEPAAARLAGLLELIAHRTGQRSGERTLYADATGPVREFVSSVTERRVSYLASLVEASGVEPGEARRRAVLVVSAVIGYQQLVSSGWDAASDPRSLIDTLHVLATGATAQPNRPET</sequence>
<gene>
    <name evidence="4" type="ORF">ACFQ0P_10895</name>
</gene>
<dbReference type="InterPro" id="IPR050109">
    <property type="entry name" value="HTH-type_TetR-like_transc_reg"/>
</dbReference>
<reference evidence="5" key="1">
    <citation type="journal article" date="2019" name="Int. J. Syst. Evol. Microbiol.">
        <title>The Global Catalogue of Microorganisms (GCM) 10K type strain sequencing project: providing services to taxonomists for standard genome sequencing and annotation.</title>
        <authorList>
            <consortium name="The Broad Institute Genomics Platform"/>
            <consortium name="The Broad Institute Genome Sequencing Center for Infectious Disease"/>
            <person name="Wu L."/>
            <person name="Ma J."/>
        </authorList>
    </citation>
    <scope>NUCLEOTIDE SEQUENCE [LARGE SCALE GENOMIC DNA]</scope>
    <source>
        <strain evidence="5">CCUG 54523</strain>
    </source>
</reference>
<dbReference type="PROSITE" id="PS50977">
    <property type="entry name" value="HTH_TETR_2"/>
    <property type="match status" value="1"/>
</dbReference>
<proteinExistence type="predicted"/>
<dbReference type="Proteomes" id="UP001597055">
    <property type="component" value="Unassembled WGS sequence"/>
</dbReference>
<evidence type="ECO:0000259" key="3">
    <source>
        <dbReference type="PROSITE" id="PS50977"/>
    </source>
</evidence>
<dbReference type="InterPro" id="IPR001647">
    <property type="entry name" value="HTH_TetR"/>
</dbReference>
<keyword evidence="5" id="KW-1185">Reference proteome</keyword>
<evidence type="ECO:0000313" key="5">
    <source>
        <dbReference type="Proteomes" id="UP001597055"/>
    </source>
</evidence>
<name>A0ABW3AIW4_9MICO</name>
<feature type="DNA-binding region" description="H-T-H motif" evidence="2">
    <location>
        <begin position="26"/>
        <end position="45"/>
    </location>
</feature>
<evidence type="ECO:0000256" key="2">
    <source>
        <dbReference type="PROSITE-ProRule" id="PRU00335"/>
    </source>
</evidence>
<evidence type="ECO:0000313" key="4">
    <source>
        <dbReference type="EMBL" id="MFD0790907.1"/>
    </source>
</evidence>